<protein>
    <submittedName>
        <fullName evidence="1">Uncharacterized protein</fullName>
    </submittedName>
</protein>
<sequence length="81" mass="8874">MPIRLATNCTNCTNFMEGNTCAQHNIPVSERHTCDSFSMMDALKDNMNCGTCSRFSTPTCPHPGKASKEMLCSKWAPQATA</sequence>
<organism evidence="1 2">
    <name type="scientific">Flagellimonas meridianipacifica</name>
    <dbReference type="NCBI Taxonomy" id="1080225"/>
    <lineage>
        <taxon>Bacteria</taxon>
        <taxon>Pseudomonadati</taxon>
        <taxon>Bacteroidota</taxon>
        <taxon>Flavobacteriia</taxon>
        <taxon>Flavobacteriales</taxon>
        <taxon>Flavobacteriaceae</taxon>
        <taxon>Flagellimonas</taxon>
    </lineage>
</organism>
<comment type="caution">
    <text evidence="1">The sequence shown here is derived from an EMBL/GenBank/DDBJ whole genome shotgun (WGS) entry which is preliminary data.</text>
</comment>
<dbReference type="Proteomes" id="UP000237640">
    <property type="component" value="Unassembled WGS sequence"/>
</dbReference>
<evidence type="ECO:0000313" key="1">
    <source>
        <dbReference type="EMBL" id="PRX54084.1"/>
    </source>
</evidence>
<reference evidence="1 2" key="1">
    <citation type="submission" date="2018-03" db="EMBL/GenBank/DDBJ databases">
        <title>Genomic Encyclopedia of Archaeal and Bacterial Type Strains, Phase II (KMG-II): from individual species to whole genera.</title>
        <authorList>
            <person name="Goeker M."/>
        </authorList>
    </citation>
    <scope>NUCLEOTIDE SEQUENCE [LARGE SCALE GENOMIC DNA]</scope>
    <source>
        <strain evidence="1 2">DSM 25027</strain>
    </source>
</reference>
<proteinExistence type="predicted"/>
<dbReference type="RefSeq" id="WP_106145399.1">
    <property type="nucleotide sequence ID" value="NZ_PVYX01000002.1"/>
</dbReference>
<dbReference type="AlphaFoldDB" id="A0A2T0M9A1"/>
<keyword evidence="2" id="KW-1185">Reference proteome</keyword>
<evidence type="ECO:0000313" key="2">
    <source>
        <dbReference type="Proteomes" id="UP000237640"/>
    </source>
</evidence>
<dbReference type="EMBL" id="PVYX01000002">
    <property type="protein sequence ID" value="PRX54084.1"/>
    <property type="molecule type" value="Genomic_DNA"/>
</dbReference>
<name>A0A2T0M9A1_9FLAO</name>
<accession>A0A2T0M9A1</accession>
<dbReference type="OrthoDB" id="1367358at2"/>
<gene>
    <name evidence="1" type="ORF">CLV81_2480</name>
</gene>